<dbReference type="InterPro" id="IPR051545">
    <property type="entry name" value="NAD(P)H_dehydrogenase_qn"/>
</dbReference>
<dbReference type="InterPro" id="IPR029039">
    <property type="entry name" value="Flavoprotein-like_sf"/>
</dbReference>
<dbReference type="Proteomes" id="UP000051326">
    <property type="component" value="Unassembled WGS sequence"/>
</dbReference>
<dbReference type="SUPFAM" id="SSF52218">
    <property type="entry name" value="Flavoproteins"/>
    <property type="match status" value="1"/>
</dbReference>
<dbReference type="EMBL" id="CYSR01000020">
    <property type="protein sequence ID" value="CUH99503.1"/>
    <property type="molecule type" value="Genomic_DNA"/>
</dbReference>
<organism evidence="4 5">
    <name type="scientific">Leisingera aquaemixtae</name>
    <dbReference type="NCBI Taxonomy" id="1396826"/>
    <lineage>
        <taxon>Bacteria</taxon>
        <taxon>Pseudomonadati</taxon>
        <taxon>Pseudomonadota</taxon>
        <taxon>Alphaproteobacteria</taxon>
        <taxon>Rhodobacterales</taxon>
        <taxon>Roseobacteraceae</taxon>
        <taxon>Leisingera</taxon>
    </lineage>
</organism>
<dbReference type="Gene3D" id="3.40.50.360">
    <property type="match status" value="1"/>
</dbReference>
<accession>A0A0P1H8Q2</accession>
<name>A0A0P1H8Q2_9RHOB</name>
<dbReference type="PANTHER" id="PTHR10204:SF34">
    <property type="entry name" value="NAD(P)H DEHYDROGENASE [QUINONE] 1 ISOFORM 1"/>
    <property type="match status" value="1"/>
</dbReference>
<evidence type="ECO:0000259" key="3">
    <source>
        <dbReference type="Pfam" id="PF02525"/>
    </source>
</evidence>
<dbReference type="GO" id="GO:0003955">
    <property type="term" value="F:NAD(P)H dehydrogenase (quinone) activity"/>
    <property type="evidence" value="ECO:0007669"/>
    <property type="project" value="TreeGrafter"/>
</dbReference>
<dbReference type="PANTHER" id="PTHR10204">
    <property type="entry name" value="NAD P H OXIDOREDUCTASE-RELATED"/>
    <property type="match status" value="1"/>
</dbReference>
<protein>
    <submittedName>
        <fullName evidence="4">Glutathione-regulated potassium-efflux system ancillary protein KefG</fullName>
    </submittedName>
</protein>
<comment type="similarity">
    <text evidence="1">Belongs to the NAD(P)H dehydrogenase (quinone) family.</text>
</comment>
<sequence>MTRILIIQGHPDSSQAHFCHALAQSYAKGARDAGHEVEVIEVAASGVTCLRSRAEWQEEELPDYVARGQQAVAAADHLVFVYPLWLGTMPALLKAWLEQVFREQFAFTVGDKGWHPKLKGKSARIIVTMGMPSAFYRWFYFAHSLRSFERNILKFCGIRPVRWTVCGMVDDKRAERRVAYLAEAASDGAAAR</sequence>
<dbReference type="InterPro" id="IPR003680">
    <property type="entry name" value="Flavodoxin_fold"/>
</dbReference>
<evidence type="ECO:0000313" key="4">
    <source>
        <dbReference type="EMBL" id="CUH99503.1"/>
    </source>
</evidence>
<feature type="domain" description="Flavodoxin-like fold" evidence="3">
    <location>
        <begin position="3"/>
        <end position="184"/>
    </location>
</feature>
<dbReference type="GO" id="GO:0005829">
    <property type="term" value="C:cytosol"/>
    <property type="evidence" value="ECO:0007669"/>
    <property type="project" value="TreeGrafter"/>
</dbReference>
<dbReference type="AlphaFoldDB" id="A0A0P1H8Q2"/>
<evidence type="ECO:0000256" key="2">
    <source>
        <dbReference type="ARBA" id="ARBA00023002"/>
    </source>
</evidence>
<evidence type="ECO:0000256" key="1">
    <source>
        <dbReference type="ARBA" id="ARBA00006252"/>
    </source>
</evidence>
<dbReference type="RefSeq" id="WP_058285647.1">
    <property type="nucleotide sequence ID" value="NZ_CYSR01000020.1"/>
</dbReference>
<dbReference type="STRING" id="1396826.PHA8399_01625"/>
<evidence type="ECO:0000313" key="5">
    <source>
        <dbReference type="Proteomes" id="UP000051326"/>
    </source>
</evidence>
<gene>
    <name evidence="4" type="ORF">PHA8399_01625</name>
</gene>
<reference evidence="4 5" key="1">
    <citation type="submission" date="2015-09" db="EMBL/GenBank/DDBJ databases">
        <authorList>
            <consortium name="Swine Surveillance"/>
        </authorList>
    </citation>
    <scope>NUCLEOTIDE SEQUENCE [LARGE SCALE GENOMIC DNA]</scope>
    <source>
        <strain evidence="4 5">CECT 8399</strain>
    </source>
</reference>
<keyword evidence="2" id="KW-0560">Oxidoreductase</keyword>
<proteinExistence type="inferred from homology"/>
<dbReference type="Pfam" id="PF02525">
    <property type="entry name" value="Flavodoxin_2"/>
    <property type="match status" value="1"/>
</dbReference>